<evidence type="ECO:0000259" key="2">
    <source>
        <dbReference type="Pfam" id="PF12158"/>
    </source>
</evidence>
<name>A0ABW4TDX3_9ACTN</name>
<proteinExistence type="predicted"/>
<keyword evidence="1" id="KW-0812">Transmembrane</keyword>
<dbReference type="RefSeq" id="WP_379581755.1">
    <property type="nucleotide sequence ID" value="NZ_JBHUFV010000083.1"/>
</dbReference>
<feature type="transmembrane region" description="Helical" evidence="1">
    <location>
        <begin position="120"/>
        <end position="139"/>
    </location>
</feature>
<dbReference type="Proteomes" id="UP001597368">
    <property type="component" value="Unassembled WGS sequence"/>
</dbReference>
<feature type="domain" description="DUF3592" evidence="2">
    <location>
        <begin position="39"/>
        <end position="109"/>
    </location>
</feature>
<dbReference type="Pfam" id="PF12158">
    <property type="entry name" value="DUF3592"/>
    <property type="match status" value="1"/>
</dbReference>
<comment type="caution">
    <text evidence="3">The sequence shown here is derived from an EMBL/GenBank/DDBJ whole genome shotgun (WGS) entry which is preliminary data.</text>
</comment>
<evidence type="ECO:0000313" key="3">
    <source>
        <dbReference type="EMBL" id="MFD1939459.1"/>
    </source>
</evidence>
<keyword evidence="1" id="KW-0472">Membrane</keyword>
<dbReference type="EMBL" id="JBHUFV010000083">
    <property type="protein sequence ID" value="MFD1939459.1"/>
    <property type="molecule type" value="Genomic_DNA"/>
</dbReference>
<protein>
    <submittedName>
        <fullName evidence="3">DUF3592 domain-containing protein</fullName>
    </submittedName>
</protein>
<evidence type="ECO:0000256" key="1">
    <source>
        <dbReference type="SAM" id="Phobius"/>
    </source>
</evidence>
<keyword evidence="4" id="KW-1185">Reference proteome</keyword>
<gene>
    <name evidence="3" type="ORF">ACFSKW_49160</name>
</gene>
<reference evidence="4" key="1">
    <citation type="journal article" date="2019" name="Int. J. Syst. Evol. Microbiol.">
        <title>The Global Catalogue of Microorganisms (GCM) 10K type strain sequencing project: providing services to taxonomists for standard genome sequencing and annotation.</title>
        <authorList>
            <consortium name="The Broad Institute Genomics Platform"/>
            <consortium name="The Broad Institute Genome Sequencing Center for Infectious Disease"/>
            <person name="Wu L."/>
            <person name="Ma J."/>
        </authorList>
    </citation>
    <scope>NUCLEOTIDE SEQUENCE [LARGE SCALE GENOMIC DNA]</scope>
    <source>
        <strain evidence="4">ICMP 6774ER</strain>
    </source>
</reference>
<organism evidence="3 4">
    <name type="scientific">Nonomuraea mangrovi</name>
    <dbReference type="NCBI Taxonomy" id="2316207"/>
    <lineage>
        <taxon>Bacteria</taxon>
        <taxon>Bacillati</taxon>
        <taxon>Actinomycetota</taxon>
        <taxon>Actinomycetes</taxon>
        <taxon>Streptosporangiales</taxon>
        <taxon>Streptosporangiaceae</taxon>
        <taxon>Nonomuraea</taxon>
    </lineage>
</organism>
<keyword evidence="1" id="KW-1133">Transmembrane helix</keyword>
<dbReference type="InterPro" id="IPR021994">
    <property type="entry name" value="DUF3592"/>
</dbReference>
<accession>A0ABW4TDX3</accession>
<feature type="transmembrane region" description="Helical" evidence="1">
    <location>
        <begin position="6"/>
        <end position="27"/>
    </location>
</feature>
<evidence type="ECO:0000313" key="4">
    <source>
        <dbReference type="Proteomes" id="UP001597368"/>
    </source>
</evidence>
<sequence>MSYIETIIALVGLLGLALVAAGLRRAVRDRRFLRRGVRVPAKVIGRRPRTQAGGGQRWLTSLRFTTVDGDEVTADSKITYPRPSHELGAGVEVIYDPANPREVMIADGARGALRTLAGPLLIGMGAVYAAGAVVALLAIRA</sequence>